<keyword evidence="9" id="KW-1185">Reference proteome</keyword>
<dbReference type="InterPro" id="IPR036259">
    <property type="entry name" value="MFS_trans_sf"/>
</dbReference>
<evidence type="ECO:0000256" key="6">
    <source>
        <dbReference type="SAM" id="Phobius"/>
    </source>
</evidence>
<evidence type="ECO:0000256" key="5">
    <source>
        <dbReference type="SAM" id="MobiDB-lite"/>
    </source>
</evidence>
<evidence type="ECO:0000313" key="9">
    <source>
        <dbReference type="Proteomes" id="UP001275084"/>
    </source>
</evidence>
<feature type="transmembrane region" description="Helical" evidence="6">
    <location>
        <begin position="526"/>
        <end position="551"/>
    </location>
</feature>
<comment type="subcellular location">
    <subcellularLocation>
        <location evidence="1">Membrane</location>
        <topology evidence="1">Multi-pass membrane protein</topology>
    </subcellularLocation>
</comment>
<dbReference type="PROSITE" id="PS00217">
    <property type="entry name" value="SUGAR_TRANSPORT_2"/>
    <property type="match status" value="1"/>
</dbReference>
<gene>
    <name evidence="8" type="ORF">B0T25DRAFT_493685</name>
</gene>
<dbReference type="Proteomes" id="UP001275084">
    <property type="component" value="Unassembled WGS sequence"/>
</dbReference>
<feature type="transmembrane region" description="Helical" evidence="6">
    <location>
        <begin position="191"/>
        <end position="210"/>
    </location>
</feature>
<evidence type="ECO:0000256" key="4">
    <source>
        <dbReference type="ARBA" id="ARBA00023136"/>
    </source>
</evidence>
<name>A0AAJ0HXM7_9PEZI</name>
<dbReference type="Gene3D" id="1.20.1250.20">
    <property type="entry name" value="MFS general substrate transporter like domains"/>
    <property type="match status" value="2"/>
</dbReference>
<dbReference type="SUPFAM" id="SSF103473">
    <property type="entry name" value="MFS general substrate transporter"/>
    <property type="match status" value="1"/>
</dbReference>
<dbReference type="EMBL" id="JAUIQD010000001">
    <property type="protein sequence ID" value="KAK3364718.1"/>
    <property type="molecule type" value="Genomic_DNA"/>
</dbReference>
<feature type="transmembrane region" description="Helical" evidence="6">
    <location>
        <begin position="47"/>
        <end position="76"/>
    </location>
</feature>
<feature type="transmembrane region" description="Helical" evidence="6">
    <location>
        <begin position="88"/>
        <end position="108"/>
    </location>
</feature>
<dbReference type="PROSITE" id="PS50850">
    <property type="entry name" value="MFS"/>
    <property type="match status" value="1"/>
</dbReference>
<feature type="domain" description="Major facilitator superfamily (MFS) profile" evidence="7">
    <location>
        <begin position="47"/>
        <end position="547"/>
    </location>
</feature>
<evidence type="ECO:0000256" key="2">
    <source>
        <dbReference type="ARBA" id="ARBA00022692"/>
    </source>
</evidence>
<dbReference type="AlphaFoldDB" id="A0AAJ0HXM7"/>
<comment type="caution">
    <text evidence="8">The sequence shown here is derived from an EMBL/GenBank/DDBJ whole genome shotgun (WGS) entry which is preliminary data.</text>
</comment>
<accession>A0AAJ0HXM7</accession>
<proteinExistence type="predicted"/>
<feature type="transmembrane region" description="Helical" evidence="6">
    <location>
        <begin position="405"/>
        <end position="422"/>
    </location>
</feature>
<evidence type="ECO:0000256" key="1">
    <source>
        <dbReference type="ARBA" id="ARBA00004141"/>
    </source>
</evidence>
<evidence type="ECO:0000313" key="8">
    <source>
        <dbReference type="EMBL" id="KAK3364718.1"/>
    </source>
</evidence>
<feature type="transmembrane region" description="Helical" evidence="6">
    <location>
        <begin position="496"/>
        <end position="514"/>
    </location>
</feature>
<dbReference type="PANTHER" id="PTHR24064">
    <property type="entry name" value="SOLUTE CARRIER FAMILY 22 MEMBER"/>
    <property type="match status" value="1"/>
</dbReference>
<evidence type="ECO:0000256" key="3">
    <source>
        <dbReference type="ARBA" id="ARBA00022989"/>
    </source>
</evidence>
<organism evidence="8 9">
    <name type="scientific">Lasiosphaeria hispida</name>
    <dbReference type="NCBI Taxonomy" id="260671"/>
    <lineage>
        <taxon>Eukaryota</taxon>
        <taxon>Fungi</taxon>
        <taxon>Dikarya</taxon>
        <taxon>Ascomycota</taxon>
        <taxon>Pezizomycotina</taxon>
        <taxon>Sordariomycetes</taxon>
        <taxon>Sordariomycetidae</taxon>
        <taxon>Sordariales</taxon>
        <taxon>Lasiosphaeriaceae</taxon>
        <taxon>Lasiosphaeria</taxon>
    </lineage>
</organism>
<feature type="transmembrane region" description="Helical" evidence="6">
    <location>
        <begin position="154"/>
        <end position="179"/>
    </location>
</feature>
<dbReference type="InterPro" id="IPR020846">
    <property type="entry name" value="MFS_dom"/>
</dbReference>
<feature type="transmembrane region" description="Helical" evidence="6">
    <location>
        <begin position="239"/>
        <end position="262"/>
    </location>
</feature>
<protein>
    <submittedName>
        <fullName evidence="8">Major facilitator superfamily domain-containing protein</fullName>
    </submittedName>
</protein>
<feature type="transmembrane region" description="Helical" evidence="6">
    <location>
        <begin position="120"/>
        <end position="142"/>
    </location>
</feature>
<dbReference type="Pfam" id="PF00083">
    <property type="entry name" value="Sugar_tr"/>
    <property type="match status" value="2"/>
</dbReference>
<reference evidence="8" key="1">
    <citation type="journal article" date="2023" name="Mol. Phylogenet. Evol.">
        <title>Genome-scale phylogeny and comparative genomics of the fungal order Sordariales.</title>
        <authorList>
            <person name="Hensen N."/>
            <person name="Bonometti L."/>
            <person name="Westerberg I."/>
            <person name="Brannstrom I.O."/>
            <person name="Guillou S."/>
            <person name="Cros-Aarteil S."/>
            <person name="Calhoun S."/>
            <person name="Haridas S."/>
            <person name="Kuo A."/>
            <person name="Mondo S."/>
            <person name="Pangilinan J."/>
            <person name="Riley R."/>
            <person name="LaButti K."/>
            <person name="Andreopoulos B."/>
            <person name="Lipzen A."/>
            <person name="Chen C."/>
            <person name="Yan M."/>
            <person name="Daum C."/>
            <person name="Ng V."/>
            <person name="Clum A."/>
            <person name="Steindorff A."/>
            <person name="Ohm R.A."/>
            <person name="Martin F."/>
            <person name="Silar P."/>
            <person name="Natvig D.O."/>
            <person name="Lalanne C."/>
            <person name="Gautier V."/>
            <person name="Ament-Velasquez S.L."/>
            <person name="Kruys A."/>
            <person name="Hutchinson M.I."/>
            <person name="Powell A.J."/>
            <person name="Barry K."/>
            <person name="Miller A.N."/>
            <person name="Grigoriev I.V."/>
            <person name="Debuchy R."/>
            <person name="Gladieux P."/>
            <person name="Hiltunen Thoren M."/>
            <person name="Johannesson H."/>
        </authorList>
    </citation>
    <scope>NUCLEOTIDE SEQUENCE</scope>
    <source>
        <strain evidence="8">CBS 955.72</strain>
    </source>
</reference>
<feature type="region of interest" description="Disordered" evidence="5">
    <location>
        <begin position="595"/>
        <end position="620"/>
    </location>
</feature>
<reference evidence="8" key="2">
    <citation type="submission" date="2023-06" db="EMBL/GenBank/DDBJ databases">
        <authorList>
            <consortium name="Lawrence Berkeley National Laboratory"/>
            <person name="Haridas S."/>
            <person name="Hensen N."/>
            <person name="Bonometti L."/>
            <person name="Westerberg I."/>
            <person name="Brannstrom I.O."/>
            <person name="Guillou S."/>
            <person name="Cros-Aarteil S."/>
            <person name="Calhoun S."/>
            <person name="Kuo A."/>
            <person name="Mondo S."/>
            <person name="Pangilinan J."/>
            <person name="Riley R."/>
            <person name="Labutti K."/>
            <person name="Andreopoulos B."/>
            <person name="Lipzen A."/>
            <person name="Chen C."/>
            <person name="Yanf M."/>
            <person name="Daum C."/>
            <person name="Ng V."/>
            <person name="Clum A."/>
            <person name="Steindorff A."/>
            <person name="Ohm R."/>
            <person name="Martin F."/>
            <person name="Silar P."/>
            <person name="Natvig D."/>
            <person name="Lalanne C."/>
            <person name="Gautier V."/>
            <person name="Ament-Velasquez S.L."/>
            <person name="Kruys A."/>
            <person name="Hutchinson M.I."/>
            <person name="Powell A.J."/>
            <person name="Barry K."/>
            <person name="Miller A.N."/>
            <person name="Grigoriev I.V."/>
            <person name="Debuchy R."/>
            <person name="Gladieux P."/>
            <person name="Thoren M.H."/>
            <person name="Johannesson H."/>
        </authorList>
    </citation>
    <scope>NUCLEOTIDE SEQUENCE</scope>
    <source>
        <strain evidence="8">CBS 955.72</strain>
    </source>
</reference>
<keyword evidence="2 6" id="KW-0812">Transmembrane</keyword>
<dbReference type="InterPro" id="IPR005828">
    <property type="entry name" value="MFS_sugar_transport-like"/>
</dbReference>
<keyword evidence="3 6" id="KW-1133">Transmembrane helix</keyword>
<dbReference type="GO" id="GO:0022857">
    <property type="term" value="F:transmembrane transporter activity"/>
    <property type="evidence" value="ECO:0007669"/>
    <property type="project" value="InterPro"/>
</dbReference>
<sequence>MIDIWDKVGGFWARHVVAKDVEHIRERERRDDRISIILNHIGFSWRVYLVAFLGFLASSWSLIAVTIITPALYFIYDRHGQFDRDAGLVLDMVTLTATILGMVFFGHLADRLGRSKLYGIEVIIVLVAVGGAAFSSAGFIIHQGESDETSSLDIYAALFVFRAFLGLGIGAEYPMSALIAAEFSPTRWRGVMLAAVFLAQAVGRLLAYGIGVGTLRGLSNQLDPAAKDALDRTKVVLDIFWRLALSLAGIPAVFALVFRLFIPETPRFYSAVKRDVKKARESLTMLSTRTPEMIADIERVMIVGPNDAASSITGRRSWRKMAADYYFGSAKGWKLLAAISIQWLLLDVVWYGVGLDSPGTLAALWLDKAPPPTSIPPPNWNDDPAYPNATIVETIDRNLVRTLELSSIATLLGSVAVIPLVGRLSRKTHYLCTTWALAALFACMAISVSQTYAKPTHQASMVFYVLAQVLFNLGPNTLTFILAAEIFPTEVRGTSYGIAAASGKLGAIIARGIIKRAGKGQGGLVTVLAVFCVTLVVMALLVWLEPLGIAFPRVQKPRSLKWRESGLWHKILHSHLENQSLEDISPWPLEEAAAGEVEGAGRRRSESESDTESRPPGLVEEGVRLEALAVEIGPQAKQVKTTATPVVGAAVVCAEARDG</sequence>
<evidence type="ECO:0000259" key="7">
    <source>
        <dbReference type="PROSITE" id="PS50850"/>
    </source>
</evidence>
<feature type="compositionally biased region" description="Basic and acidic residues" evidence="5">
    <location>
        <begin position="599"/>
        <end position="613"/>
    </location>
</feature>
<feature type="transmembrane region" description="Helical" evidence="6">
    <location>
        <begin position="429"/>
        <end position="449"/>
    </location>
</feature>
<dbReference type="GO" id="GO:0016020">
    <property type="term" value="C:membrane"/>
    <property type="evidence" value="ECO:0007669"/>
    <property type="project" value="UniProtKB-SubCell"/>
</dbReference>
<feature type="transmembrane region" description="Helical" evidence="6">
    <location>
        <begin position="461"/>
        <end position="484"/>
    </location>
</feature>
<keyword evidence="4 6" id="KW-0472">Membrane</keyword>
<dbReference type="InterPro" id="IPR005829">
    <property type="entry name" value="Sugar_transporter_CS"/>
</dbReference>